<feature type="transmembrane region" description="Helical" evidence="7">
    <location>
        <begin position="14"/>
        <end position="34"/>
    </location>
</feature>
<comment type="caution">
    <text evidence="8">The sequence shown here is derived from an EMBL/GenBank/DDBJ whole genome shotgun (WGS) entry which is preliminary data.</text>
</comment>
<comment type="similarity">
    <text evidence="2">Belongs to the binding-protein-dependent transport system permease family. AraH/RbsC subfamily.</text>
</comment>
<feature type="transmembrane region" description="Helical" evidence="7">
    <location>
        <begin position="246"/>
        <end position="263"/>
    </location>
</feature>
<protein>
    <submittedName>
        <fullName evidence="8">ABC transporter permease</fullName>
    </submittedName>
</protein>
<feature type="transmembrane region" description="Helical" evidence="7">
    <location>
        <begin position="215"/>
        <end position="234"/>
    </location>
</feature>
<dbReference type="RefSeq" id="WP_128320017.1">
    <property type="nucleotide sequence ID" value="NZ_JAUBKS010000010.1"/>
</dbReference>
<keyword evidence="5 7" id="KW-1133">Transmembrane helix</keyword>
<evidence type="ECO:0000256" key="1">
    <source>
        <dbReference type="ARBA" id="ARBA00004429"/>
    </source>
</evidence>
<evidence type="ECO:0000313" key="9">
    <source>
        <dbReference type="Proteomes" id="UP000288843"/>
    </source>
</evidence>
<gene>
    <name evidence="8" type="ORF">DN603_19600</name>
</gene>
<evidence type="ECO:0000256" key="3">
    <source>
        <dbReference type="ARBA" id="ARBA00022475"/>
    </source>
</evidence>
<dbReference type="EMBL" id="QKOX01000022">
    <property type="protein sequence ID" value="RWT20161.1"/>
    <property type="molecule type" value="Genomic_DNA"/>
</dbReference>
<dbReference type="AlphaFoldDB" id="A0A443VJ57"/>
<dbReference type="GO" id="GO:0005886">
    <property type="term" value="C:plasma membrane"/>
    <property type="evidence" value="ECO:0007669"/>
    <property type="project" value="UniProtKB-SubCell"/>
</dbReference>
<feature type="transmembrane region" description="Helical" evidence="7">
    <location>
        <begin position="270"/>
        <end position="288"/>
    </location>
</feature>
<accession>A0A443VJ57</accession>
<reference evidence="8 9" key="1">
    <citation type="submission" date="2018-06" db="EMBL/GenBank/DDBJ databases">
        <title>Carbapenemase-producing Enterobacteriaceae present in wastewater treatment plant effluent and nearby surface waters in the US.</title>
        <authorList>
            <person name="Mathys D.A."/>
            <person name="Mollenkopf D.F."/>
            <person name="Feicht S.M."/>
            <person name="Adams R.J."/>
            <person name="Albers A.L."/>
            <person name="Stuever D.M."/>
            <person name="Daniels J.B."/>
            <person name="Wittum T.E."/>
        </authorList>
    </citation>
    <scope>NUCLEOTIDE SEQUENCE [LARGE SCALE GENOMIC DNA]</scope>
    <source>
        <strain evidence="8 9">GEO_47_Down_B</strain>
    </source>
</reference>
<feature type="transmembrane region" description="Helical" evidence="7">
    <location>
        <begin position="46"/>
        <end position="66"/>
    </location>
</feature>
<organism evidence="8 9">
    <name type="scientific">Raoultella planticola</name>
    <name type="common">Klebsiella planticola</name>
    <dbReference type="NCBI Taxonomy" id="575"/>
    <lineage>
        <taxon>Bacteria</taxon>
        <taxon>Pseudomonadati</taxon>
        <taxon>Pseudomonadota</taxon>
        <taxon>Gammaproteobacteria</taxon>
        <taxon>Enterobacterales</taxon>
        <taxon>Enterobacteriaceae</taxon>
        <taxon>Klebsiella/Raoultella group</taxon>
        <taxon>Raoultella</taxon>
    </lineage>
</organism>
<feature type="transmembrane region" description="Helical" evidence="7">
    <location>
        <begin position="97"/>
        <end position="118"/>
    </location>
</feature>
<comment type="subcellular location">
    <subcellularLocation>
        <location evidence="1">Cell inner membrane</location>
        <topology evidence="1">Multi-pass membrane protein</topology>
    </subcellularLocation>
</comment>
<name>A0A443VJ57_RAOPL</name>
<keyword evidence="4 7" id="KW-0812">Transmembrane</keyword>
<dbReference type="Pfam" id="PF02653">
    <property type="entry name" value="BPD_transp_2"/>
    <property type="match status" value="1"/>
</dbReference>
<feature type="transmembrane region" description="Helical" evidence="7">
    <location>
        <begin position="163"/>
        <end position="183"/>
    </location>
</feature>
<dbReference type="InterPro" id="IPR001851">
    <property type="entry name" value="ABC_transp_permease"/>
</dbReference>
<dbReference type="PANTHER" id="PTHR32196">
    <property type="entry name" value="ABC TRANSPORTER PERMEASE PROTEIN YPHD-RELATED-RELATED"/>
    <property type="match status" value="1"/>
</dbReference>
<feature type="transmembrane region" description="Helical" evidence="7">
    <location>
        <begin position="294"/>
        <end position="312"/>
    </location>
</feature>
<sequence length="321" mass="34115">MSSHSSYKEFLRKWAPLMVLLLLCTIISVIYPGFLSVRNFSRLLTASAAPLMIAIGVTFIIIMGSIDLSIEGIMAFCGSMLAIIMVKLGGFSELGYLAIPAAILISAACGLINGLIHVKLKIPSFLVSLGIGFSLIGVTMVITGGERIPLPDRTFRLLLTERIFDFPLMVYLAGAALLFAWFIQRYTALGRNFYAVGGGEHLAYASGLSVKRIRVLGFALAGVFYGLGAIFAVARLGSVASNLGDGYTFIAITSVVVGGTSLMGGNGGVWQSLIGVLIINVINNGMVLVGFPTYIQQGVLGALVIISVALVTNRKRLQIVK</sequence>
<keyword evidence="3" id="KW-1003">Cell membrane</keyword>
<feature type="transmembrane region" description="Helical" evidence="7">
    <location>
        <begin position="125"/>
        <end position="143"/>
    </location>
</feature>
<evidence type="ECO:0000256" key="5">
    <source>
        <dbReference type="ARBA" id="ARBA00022989"/>
    </source>
</evidence>
<dbReference type="GO" id="GO:0022857">
    <property type="term" value="F:transmembrane transporter activity"/>
    <property type="evidence" value="ECO:0007669"/>
    <property type="project" value="InterPro"/>
</dbReference>
<dbReference type="CDD" id="cd06579">
    <property type="entry name" value="TM_PBP1_transp_AraH_like"/>
    <property type="match status" value="1"/>
</dbReference>
<evidence type="ECO:0000256" key="7">
    <source>
        <dbReference type="SAM" id="Phobius"/>
    </source>
</evidence>
<evidence type="ECO:0000256" key="2">
    <source>
        <dbReference type="ARBA" id="ARBA00007942"/>
    </source>
</evidence>
<keyword evidence="6 7" id="KW-0472">Membrane</keyword>
<evidence type="ECO:0000256" key="6">
    <source>
        <dbReference type="ARBA" id="ARBA00023136"/>
    </source>
</evidence>
<proteinExistence type="inferred from homology"/>
<dbReference type="Proteomes" id="UP000288843">
    <property type="component" value="Unassembled WGS sequence"/>
</dbReference>
<evidence type="ECO:0000256" key="4">
    <source>
        <dbReference type="ARBA" id="ARBA00022692"/>
    </source>
</evidence>
<evidence type="ECO:0000313" key="8">
    <source>
        <dbReference type="EMBL" id="RWT20161.1"/>
    </source>
</evidence>